<accession>A0A0A2SSP0</accession>
<reference evidence="3 4" key="1">
    <citation type="submission" date="2014-05" db="EMBL/GenBank/DDBJ databases">
        <authorList>
            <person name="Rizzardi K."/>
            <person name="Winiecka-Krusnell J."/>
            <person name="Ramliden M."/>
            <person name="Alm E."/>
            <person name="Andersson S."/>
            <person name="Byfors S."/>
        </authorList>
    </citation>
    <scope>NUCLEOTIDE SEQUENCE [LARGE SCALE GENOMIC DNA]</scope>
    <source>
        <strain evidence="3 4">LEGN</strain>
    </source>
</reference>
<dbReference type="RefSeq" id="WP_035891077.1">
    <property type="nucleotide sequence ID" value="NZ_JNCF01000070.1"/>
</dbReference>
<evidence type="ECO:0000256" key="1">
    <source>
        <dbReference type="SAM" id="Coils"/>
    </source>
</evidence>
<dbReference type="EMBL" id="JNCF01000070">
    <property type="protein sequence ID" value="KGP62414.1"/>
    <property type="molecule type" value="Genomic_DNA"/>
</dbReference>
<proteinExistence type="predicted"/>
<keyword evidence="4" id="KW-1185">Reference proteome</keyword>
<gene>
    <name evidence="3" type="ORF">EP47_01080</name>
</gene>
<sequence length="1291" mass="149865">MNTEQRFKDIDQRISSLEKLSNRIESSEVAQQIIHEYIEVFDQLFSDGLGENPIQTQIDNLLNTQTQESLGEARELNFGYLRRISQIKTMVDTLPDNFPSKDRLLNRILDNCPSEWINKINNGTFTNSQKDFDAFRQRDEAYDWSNTVEIKTWGTKEEIGNGLKNVMRQKFRGDDVGHVSLTMRLPVNEENQKLIKQYCVNDDGSDRVPHTMKYIGGKPYYVVYWSFWPNHLHTLREDIISERKGFEFALSTDTFSTLPPEIKERYATVKQRKDFLGKSHLIDTAPVAVRNLNSKVESSARNEFLNLKMKKYRLEEEESAVGVLWLNYFTEGKEFHTESKWESKDIKSTNFLVLIERFKDQLPNKELCHKILNEKKISKTEAENLFKDIQELYQQKTVALAQIKEEIKTEATKLYLPSAEIKELKAQKKECYKDLKEFTEYCDYYEENLELLLNEDNPQMNDDMKEVCYWLSNKDNQDQLNEIISSEKLSTEQIHFILETLKNKKNAGIVELKDKLNQIKDQLEEISLNPKVKTLEILEKRKLDYEQKLQYLEKKLQDARTGLESPDPKAAKEIESLEEQKNKYIQDQQQYADYYDYYIDILNHISTQDNPQMNDDIKSLCGSLSNEDNKDQFDGIMSSKELSSEQIRFITETLVNEEKDYMQNIQAQINQIEQQLEAISRNSWEGLVSRKQKYGQKLQTIEKELQDEISTIQNQENSYIEELGPYVVYCDSYIGKMNDLLAQDNPQMNDEIKSLCEWLSNANNKEQFDEIMSSEELASEQIRFILESLESVKQDQINQTQEKWDAIPRDSLEALENSKQKYEQKLQDIEKALQVIYQPLENDIKQTKEVIHSLSESITSLKLESNVSTSNLVSKNIIRGLPTKNKILKDFNMEEMLKKASAIAPETTAFNLYLKNCSTTSMELLHAGAPARYKHMFTPIEQSDDDRISNTVLHNPQAVYSAGKLVSAAQNADPEAVQSITKRKFALLNTGYNLLMNKLISASYNKESLLKELKANILNLILVIPQIIKDLFIKENKLDERQQEKTVEHYFNQLNEAVKSQGYGMIHNKNPILAIDAMKEKLQEEPHALPFFDMDTLQSVRAYILNLEANDPKNPHISDYRQIISERDARVSCVENALARGLNPNDQLITRKDNSSELRWVLNRPEQIEKIISQFKNAYIKLKTQGFGVQVQTSNFLKSLERLDSNELKLQAILEHIKDKPNSGSAKAWKEASIDACNLEELGFHLPKITQVCHASHYRDRLQNFKQEQNQQNNENAMPLEHDTNYSISGS</sequence>
<evidence type="ECO:0000313" key="4">
    <source>
        <dbReference type="Proteomes" id="UP000054422"/>
    </source>
</evidence>
<evidence type="ECO:0000313" key="3">
    <source>
        <dbReference type="EMBL" id="KGP62414.1"/>
    </source>
</evidence>
<dbReference type="OrthoDB" id="5654016at2"/>
<dbReference type="Proteomes" id="UP000054422">
    <property type="component" value="Unassembled WGS sequence"/>
</dbReference>
<feature type="coiled-coil region" evidence="1">
    <location>
        <begin position="655"/>
        <end position="722"/>
    </location>
</feature>
<feature type="region of interest" description="Disordered" evidence="2">
    <location>
        <begin position="1271"/>
        <end position="1291"/>
    </location>
</feature>
<protein>
    <submittedName>
        <fullName evidence="3">Uncharacterized protein</fullName>
    </submittedName>
</protein>
<comment type="caution">
    <text evidence="3">The sequence shown here is derived from an EMBL/GenBank/DDBJ whole genome shotgun (WGS) entry which is preliminary data.</text>
</comment>
<keyword evidence="1" id="KW-0175">Coiled coil</keyword>
<name>A0A0A2SSP0_9GAMM</name>
<feature type="coiled-coil region" evidence="1">
    <location>
        <begin position="502"/>
        <end position="555"/>
    </location>
</feature>
<evidence type="ECO:0000256" key="2">
    <source>
        <dbReference type="SAM" id="MobiDB-lite"/>
    </source>
</evidence>
<organism evidence="3 4">
    <name type="scientific">Legionella norrlandica</name>
    <dbReference type="NCBI Taxonomy" id="1498499"/>
    <lineage>
        <taxon>Bacteria</taxon>
        <taxon>Pseudomonadati</taxon>
        <taxon>Pseudomonadota</taxon>
        <taxon>Gammaproteobacteria</taxon>
        <taxon>Legionellales</taxon>
        <taxon>Legionellaceae</taxon>
        <taxon>Legionella</taxon>
    </lineage>
</organism>